<sequence length="315" mass="35703">MTEKKNWNELKSGESLVAFFLIRRVETKTTAGGNRYLDIVLGDAGGEITARMWDCKQEDETLYQSNMLVKIKGSIAEWQGKRQVKIDKIRAVVEDDQVDINAFIPVAPYSPEAMYAELLQYLSGMENVKLRETVQLLLTEAGEKLLIHPAAVQNHHALRSGLLYHTLTMLKAGEKLADVYTFLDKDLLYAGIMLHDVAKLDEIDANALGIATEYTVEGQLLGHIVQGIKKIEKAAGKAGLDEETSLLLQHMLLSHHYEPEYGSPKRPMFPEAEILHYLDIIDARMFDMQKALNETEPGNFSDKLWTLNNRRLYKR</sequence>
<dbReference type="InterPro" id="IPR003607">
    <property type="entry name" value="HD/PDEase_dom"/>
</dbReference>
<evidence type="ECO:0000313" key="3">
    <source>
        <dbReference type="EMBL" id="AHF08972.1"/>
    </source>
</evidence>
<reference evidence="3 4" key="1">
    <citation type="journal article" date="2013" name="Stand. Genomic Sci.">
        <title>Complete genome sequence of Dehalobacter restrictus PER-K23(T.).</title>
        <authorList>
            <person name="Kruse T."/>
            <person name="Maillard J."/>
            <person name="Goodwin L."/>
            <person name="Woyke T."/>
            <person name="Teshima H."/>
            <person name="Bruce D."/>
            <person name="Detter C."/>
            <person name="Tapia R."/>
            <person name="Han C."/>
            <person name="Huntemann M."/>
            <person name="Wei C.L."/>
            <person name="Han J."/>
            <person name="Chen A."/>
            <person name="Kyrpides N."/>
            <person name="Szeto E."/>
            <person name="Markowitz V."/>
            <person name="Ivanova N."/>
            <person name="Pagani I."/>
            <person name="Pati A."/>
            <person name="Pitluck S."/>
            <person name="Nolan M."/>
            <person name="Holliger C."/>
            <person name="Smidt H."/>
        </authorList>
    </citation>
    <scope>NUCLEOTIDE SEQUENCE [LARGE SCALE GENOMIC DNA]</scope>
    <source>
        <strain evidence="4">DSM 9455</strain>
    </source>
</reference>
<dbReference type="CDD" id="cd00077">
    <property type="entry name" value="HDc"/>
    <property type="match status" value="1"/>
</dbReference>
<organism evidence="3 4">
    <name type="scientific">Dehalobacter restrictus (strain DSM 9455 / PER-K23)</name>
    <dbReference type="NCBI Taxonomy" id="871738"/>
    <lineage>
        <taxon>Bacteria</taxon>
        <taxon>Bacillati</taxon>
        <taxon>Bacillota</taxon>
        <taxon>Clostridia</taxon>
        <taxon>Eubacteriales</taxon>
        <taxon>Desulfitobacteriaceae</taxon>
        <taxon>Dehalobacter</taxon>
    </lineage>
</organism>
<proteinExistence type="predicted"/>
<dbReference type="SMART" id="SM00471">
    <property type="entry name" value="HDc"/>
    <property type="match status" value="1"/>
</dbReference>
<feature type="domain" description="HD/PDEase" evidence="2">
    <location>
        <begin position="158"/>
        <end position="293"/>
    </location>
</feature>
<dbReference type="SUPFAM" id="SSF109604">
    <property type="entry name" value="HD-domain/PDEase-like"/>
    <property type="match status" value="1"/>
</dbReference>
<evidence type="ECO:0000256" key="1">
    <source>
        <dbReference type="ARBA" id="ARBA00022801"/>
    </source>
</evidence>
<dbReference type="PANTHER" id="PTHR37294">
    <property type="entry name" value="3'-5' EXORIBONUCLEASE YHAM"/>
    <property type="match status" value="1"/>
</dbReference>
<dbReference type="SUPFAM" id="SSF50249">
    <property type="entry name" value="Nucleic acid-binding proteins"/>
    <property type="match status" value="1"/>
</dbReference>
<dbReference type="EMBL" id="CP007033">
    <property type="protein sequence ID" value="AHF08972.1"/>
    <property type="molecule type" value="Genomic_DNA"/>
</dbReference>
<dbReference type="InterPro" id="IPR050798">
    <property type="entry name" value="YhaM_exoribonuc/phosphodiest"/>
</dbReference>
<evidence type="ECO:0000313" key="4">
    <source>
        <dbReference type="Proteomes" id="UP000018934"/>
    </source>
</evidence>
<dbReference type="PANTHER" id="PTHR37294:SF1">
    <property type="entry name" value="3'-5' EXORIBONUCLEASE YHAM"/>
    <property type="match status" value="1"/>
</dbReference>
<dbReference type="InterPro" id="IPR006674">
    <property type="entry name" value="HD_domain"/>
</dbReference>
<keyword evidence="4" id="KW-1185">Reference proteome</keyword>
<gene>
    <name evidence="3" type="ORF">DEHRE_01570</name>
</gene>
<name>A0ABM5P335_DEHRP</name>
<evidence type="ECO:0000259" key="2">
    <source>
        <dbReference type="SMART" id="SM00471"/>
    </source>
</evidence>
<dbReference type="Gene3D" id="1.10.3210.10">
    <property type="entry name" value="Hypothetical protein af1432"/>
    <property type="match status" value="1"/>
</dbReference>
<accession>A0ABM5P335</accession>
<dbReference type="InterPro" id="IPR012340">
    <property type="entry name" value="NA-bd_OB-fold"/>
</dbReference>
<dbReference type="CDD" id="cd04492">
    <property type="entry name" value="YhaM_OBF_like"/>
    <property type="match status" value="1"/>
</dbReference>
<dbReference type="Proteomes" id="UP000018934">
    <property type="component" value="Chromosome"/>
</dbReference>
<dbReference type="Pfam" id="PF01966">
    <property type="entry name" value="HD"/>
    <property type="match status" value="1"/>
</dbReference>
<protein>
    <submittedName>
        <fullName evidence="3">CMP-binding protein</fullName>
    </submittedName>
</protein>
<dbReference type="Gene3D" id="2.40.50.140">
    <property type="entry name" value="Nucleic acid-binding proteins"/>
    <property type="match status" value="1"/>
</dbReference>
<keyword evidence="1" id="KW-0378">Hydrolase</keyword>